<feature type="region of interest" description="Disordered" evidence="3">
    <location>
        <begin position="1"/>
        <end position="117"/>
    </location>
</feature>
<name>A0A5S5CU25_9ACTN</name>
<organism evidence="5 6">
    <name type="scientific">Blastococcus xanthinilyticus</name>
    <dbReference type="NCBI Taxonomy" id="1564164"/>
    <lineage>
        <taxon>Bacteria</taxon>
        <taxon>Bacillati</taxon>
        <taxon>Actinomycetota</taxon>
        <taxon>Actinomycetes</taxon>
        <taxon>Geodermatophilales</taxon>
        <taxon>Geodermatophilaceae</taxon>
        <taxon>Blastococcus</taxon>
    </lineage>
</organism>
<dbReference type="InterPro" id="IPR005754">
    <property type="entry name" value="Sortase"/>
</dbReference>
<dbReference type="CDD" id="cd05830">
    <property type="entry name" value="Sortase_E"/>
    <property type="match status" value="1"/>
</dbReference>
<evidence type="ECO:0000313" key="6">
    <source>
        <dbReference type="Proteomes" id="UP000322499"/>
    </source>
</evidence>
<feature type="active site" description="Proton donor/acceptor" evidence="2">
    <location>
        <position position="235"/>
    </location>
</feature>
<keyword evidence="4" id="KW-1133">Transmembrane helix</keyword>
<keyword evidence="1" id="KW-0378">Hydrolase</keyword>
<gene>
    <name evidence="5" type="ORF">BD833_107201</name>
</gene>
<protein>
    <submittedName>
        <fullName evidence="5">Sortase A</fullName>
    </submittedName>
</protein>
<keyword evidence="4" id="KW-0812">Transmembrane</keyword>
<feature type="active site" description="Acyl-thioester intermediate" evidence="2">
    <location>
        <position position="320"/>
    </location>
</feature>
<feature type="transmembrane region" description="Helical" evidence="4">
    <location>
        <begin position="126"/>
        <end position="147"/>
    </location>
</feature>
<dbReference type="GO" id="GO:0016787">
    <property type="term" value="F:hydrolase activity"/>
    <property type="evidence" value="ECO:0007669"/>
    <property type="project" value="UniProtKB-KW"/>
</dbReference>
<feature type="compositionally biased region" description="Basic and acidic residues" evidence="3">
    <location>
        <begin position="46"/>
        <end position="55"/>
    </location>
</feature>
<keyword evidence="6" id="KW-1185">Reference proteome</keyword>
<dbReference type="InterPro" id="IPR023365">
    <property type="entry name" value="Sortase_dom-sf"/>
</dbReference>
<dbReference type="InterPro" id="IPR042003">
    <property type="entry name" value="Sortase_E"/>
</dbReference>
<dbReference type="AlphaFoldDB" id="A0A5S5CU25"/>
<dbReference type="EMBL" id="VNHW01000007">
    <property type="protein sequence ID" value="TYP87260.1"/>
    <property type="molecule type" value="Genomic_DNA"/>
</dbReference>
<evidence type="ECO:0000256" key="2">
    <source>
        <dbReference type="PIRSR" id="PIRSR605754-1"/>
    </source>
</evidence>
<dbReference type="Gene3D" id="2.40.260.10">
    <property type="entry name" value="Sortase"/>
    <property type="match status" value="1"/>
</dbReference>
<evidence type="ECO:0000313" key="5">
    <source>
        <dbReference type="EMBL" id="TYP87260.1"/>
    </source>
</evidence>
<dbReference type="SUPFAM" id="SSF63817">
    <property type="entry name" value="Sortase"/>
    <property type="match status" value="1"/>
</dbReference>
<feature type="compositionally biased region" description="Basic and acidic residues" evidence="3">
    <location>
        <begin position="1"/>
        <end position="23"/>
    </location>
</feature>
<reference evidence="5 6" key="1">
    <citation type="submission" date="2019-07" db="EMBL/GenBank/DDBJ databases">
        <title>Genomic Encyclopedia of Archaeal and Bacterial Type Strains, Phase II (KMG-II): from individual species to whole genera.</title>
        <authorList>
            <person name="Goeker M."/>
        </authorList>
    </citation>
    <scope>NUCLEOTIDE SEQUENCE [LARGE SCALE GENOMIC DNA]</scope>
    <source>
        <strain evidence="5 6">DSM 46842</strain>
    </source>
</reference>
<feature type="compositionally biased region" description="Acidic residues" evidence="3">
    <location>
        <begin position="82"/>
        <end position="92"/>
    </location>
</feature>
<dbReference type="Pfam" id="PF04203">
    <property type="entry name" value="Sortase"/>
    <property type="match status" value="1"/>
</dbReference>
<accession>A0A5S5CU25</accession>
<evidence type="ECO:0000256" key="1">
    <source>
        <dbReference type="ARBA" id="ARBA00022801"/>
    </source>
</evidence>
<keyword evidence="4" id="KW-0472">Membrane</keyword>
<dbReference type="InterPro" id="IPR053465">
    <property type="entry name" value="Sortase_Class_E"/>
</dbReference>
<sequence length="356" mass="37969">MADPHRGRHDDDTRPTQRWDRVSEPGALPVRGLPPVPVGSGRATAVRHDEARAGKGADPAGRPWDDGPWDEHSTDAGSHDDDIYDDTYDDIYDDTHGADVPWDDEGDEPPGPPPYRPARWQTVARGVGELLVTAGLVLLLFVVYEVYVTDLLTERRQDQLSAELQEQWADAPAGAGLVQVEIGDAFGVLRIPRLGGDYARVVLEGTTEGELSQGPGHYVGTAMPGEPGNVALAGHRVGKGSPFLELDALRPGDPIVVETVDTWFVYRVLGDPATGNLEADPSGIPGQRIVPPSDVSVIAPTPGADPSGGPTGSYLTLTTCHPRFSARQRLIVHARLDGAGIPKSEMPDGPPALREG</sequence>
<evidence type="ECO:0000256" key="4">
    <source>
        <dbReference type="SAM" id="Phobius"/>
    </source>
</evidence>
<feature type="compositionally biased region" description="Basic and acidic residues" evidence="3">
    <location>
        <begin position="63"/>
        <end position="81"/>
    </location>
</feature>
<proteinExistence type="predicted"/>
<comment type="caution">
    <text evidence="5">The sequence shown here is derived from an EMBL/GenBank/DDBJ whole genome shotgun (WGS) entry which is preliminary data.</text>
</comment>
<dbReference type="NCBIfam" id="NF033747">
    <property type="entry name" value="class_E_sortase"/>
    <property type="match status" value="1"/>
</dbReference>
<dbReference type="Proteomes" id="UP000322499">
    <property type="component" value="Unassembled WGS sequence"/>
</dbReference>
<evidence type="ECO:0000256" key="3">
    <source>
        <dbReference type="SAM" id="MobiDB-lite"/>
    </source>
</evidence>